<evidence type="ECO:0000256" key="1">
    <source>
        <dbReference type="SAM" id="MobiDB-lite"/>
    </source>
</evidence>
<proteinExistence type="predicted"/>
<gene>
    <name evidence="2" type="ORF">H5410_056211</name>
</gene>
<feature type="compositionally biased region" description="Basic and acidic residues" evidence="1">
    <location>
        <begin position="9"/>
        <end position="29"/>
    </location>
</feature>
<name>A0A9J5WL16_SOLCO</name>
<protein>
    <submittedName>
        <fullName evidence="2">Uncharacterized protein</fullName>
    </submittedName>
</protein>
<reference evidence="2 3" key="1">
    <citation type="submission" date="2020-09" db="EMBL/GenBank/DDBJ databases">
        <title>De no assembly of potato wild relative species, Solanum commersonii.</title>
        <authorList>
            <person name="Cho K."/>
        </authorList>
    </citation>
    <scope>NUCLEOTIDE SEQUENCE [LARGE SCALE GENOMIC DNA]</scope>
    <source>
        <strain evidence="2">LZ3.2</strain>
        <tissue evidence="2">Leaf</tissue>
    </source>
</reference>
<comment type="caution">
    <text evidence="2">The sequence shown here is derived from an EMBL/GenBank/DDBJ whole genome shotgun (WGS) entry which is preliminary data.</text>
</comment>
<dbReference type="EMBL" id="JACXVP010000011">
    <property type="protein sequence ID" value="KAG5576077.1"/>
    <property type="molecule type" value="Genomic_DNA"/>
</dbReference>
<evidence type="ECO:0000313" key="2">
    <source>
        <dbReference type="EMBL" id="KAG5576077.1"/>
    </source>
</evidence>
<dbReference type="Proteomes" id="UP000824120">
    <property type="component" value="Chromosome 11"/>
</dbReference>
<keyword evidence="3" id="KW-1185">Reference proteome</keyword>
<dbReference type="AlphaFoldDB" id="A0A9J5WL16"/>
<evidence type="ECO:0000313" key="3">
    <source>
        <dbReference type="Proteomes" id="UP000824120"/>
    </source>
</evidence>
<sequence>MPSLLGESPKGKDQVGGKKEQSAHHREILRSSTMSPNDPKHDDAERWCKMAMNYTESYASIKRIDSCKYKFIYVFSACSRERSRHEVQLERVNPSPMSTHSTRKSEWVKVYAGLHAANGCPRGTHLKRAKLLKKELILLKV</sequence>
<accession>A0A9J5WL16</accession>
<feature type="region of interest" description="Disordered" evidence="1">
    <location>
        <begin position="1"/>
        <end position="42"/>
    </location>
</feature>
<organism evidence="2 3">
    <name type="scientific">Solanum commersonii</name>
    <name type="common">Commerson's wild potato</name>
    <name type="synonym">Commerson's nightshade</name>
    <dbReference type="NCBI Taxonomy" id="4109"/>
    <lineage>
        <taxon>Eukaryota</taxon>
        <taxon>Viridiplantae</taxon>
        <taxon>Streptophyta</taxon>
        <taxon>Embryophyta</taxon>
        <taxon>Tracheophyta</taxon>
        <taxon>Spermatophyta</taxon>
        <taxon>Magnoliopsida</taxon>
        <taxon>eudicotyledons</taxon>
        <taxon>Gunneridae</taxon>
        <taxon>Pentapetalae</taxon>
        <taxon>asterids</taxon>
        <taxon>lamiids</taxon>
        <taxon>Solanales</taxon>
        <taxon>Solanaceae</taxon>
        <taxon>Solanoideae</taxon>
        <taxon>Solaneae</taxon>
        <taxon>Solanum</taxon>
    </lineage>
</organism>